<reference evidence="2 3" key="1">
    <citation type="journal article" date="2025" name="Microbiol. Resour. Announc.">
        <title>Draft genome sequences for Neonectria magnoliae and Neonectria punicea, canker pathogens of Liriodendron tulipifera and Acer saccharum in West Virginia.</title>
        <authorList>
            <person name="Petronek H.M."/>
            <person name="Kasson M.T."/>
            <person name="Metheny A.M."/>
            <person name="Stauder C.M."/>
            <person name="Lovett B."/>
            <person name="Lynch S.C."/>
            <person name="Garnas J.R."/>
            <person name="Kasson L.R."/>
            <person name="Stajich J.E."/>
        </authorList>
    </citation>
    <scope>NUCLEOTIDE SEQUENCE [LARGE SCALE GENOMIC DNA]</scope>
    <source>
        <strain evidence="2 3">NRRL 64653</strain>
    </source>
</reference>
<keyword evidence="3" id="KW-1185">Reference proteome</keyword>
<keyword evidence="1" id="KW-0812">Transmembrane</keyword>
<dbReference type="Proteomes" id="UP001498476">
    <property type="component" value="Unassembled WGS sequence"/>
</dbReference>
<keyword evidence="1" id="KW-1133">Transmembrane helix</keyword>
<evidence type="ECO:0000313" key="2">
    <source>
        <dbReference type="EMBL" id="KAK7409140.1"/>
    </source>
</evidence>
<proteinExistence type="predicted"/>
<evidence type="ECO:0000256" key="1">
    <source>
        <dbReference type="SAM" id="Phobius"/>
    </source>
</evidence>
<dbReference type="EMBL" id="JAZAVJ010000161">
    <property type="protein sequence ID" value="KAK7409140.1"/>
    <property type="molecule type" value="Genomic_DNA"/>
</dbReference>
<keyword evidence="1" id="KW-0472">Membrane</keyword>
<sequence>MAETCPPCPECGDSPLSSAANYLSILTFALGLFLSTFAFLVAVRSAEKELDALIGSLESTGRYIEQTRSFFATLNHEADLDLTSMGLLPPNATASMEKTQSRMLKNFKETKKNISQLPTRVEWWYRAKDVEADLSKLDSERQHLHSVQLALLLLKMKKLEVAQKLSNSAK</sequence>
<accession>A0ABR1GUG0</accession>
<evidence type="ECO:0000313" key="3">
    <source>
        <dbReference type="Proteomes" id="UP001498476"/>
    </source>
</evidence>
<gene>
    <name evidence="2" type="ORF">QQX98_008690</name>
</gene>
<protein>
    <submittedName>
        <fullName evidence="2">Uncharacterized protein</fullName>
    </submittedName>
</protein>
<organism evidence="2 3">
    <name type="scientific">Neonectria punicea</name>
    <dbReference type="NCBI Taxonomy" id="979145"/>
    <lineage>
        <taxon>Eukaryota</taxon>
        <taxon>Fungi</taxon>
        <taxon>Dikarya</taxon>
        <taxon>Ascomycota</taxon>
        <taxon>Pezizomycotina</taxon>
        <taxon>Sordariomycetes</taxon>
        <taxon>Hypocreomycetidae</taxon>
        <taxon>Hypocreales</taxon>
        <taxon>Nectriaceae</taxon>
        <taxon>Neonectria</taxon>
    </lineage>
</organism>
<name>A0ABR1GUG0_9HYPO</name>
<feature type="transmembrane region" description="Helical" evidence="1">
    <location>
        <begin position="22"/>
        <end position="43"/>
    </location>
</feature>
<comment type="caution">
    <text evidence="2">The sequence shown here is derived from an EMBL/GenBank/DDBJ whole genome shotgun (WGS) entry which is preliminary data.</text>
</comment>